<gene>
    <name evidence="1" type="ORF">CITCOLO1_LOCUS3509</name>
</gene>
<evidence type="ECO:0000313" key="2">
    <source>
        <dbReference type="Proteomes" id="UP001642487"/>
    </source>
</evidence>
<sequence>LFSKESLWDVPYEKRAKMGHLASNERRKSEIRPKKARCHANGVVLVRSATHRSFKTMQTMWHDPVAPQRPPLKRAHERSISAIELQGI</sequence>
<feature type="non-terminal residue" evidence="1">
    <location>
        <position position="88"/>
    </location>
</feature>
<proteinExistence type="predicted"/>
<keyword evidence="2" id="KW-1185">Reference proteome</keyword>
<feature type="non-terminal residue" evidence="1">
    <location>
        <position position="1"/>
    </location>
</feature>
<name>A0ABP0XYP4_9ROSI</name>
<dbReference type="Proteomes" id="UP001642487">
    <property type="component" value="Chromosome 10"/>
</dbReference>
<dbReference type="EMBL" id="OZ021744">
    <property type="protein sequence ID" value="CAK9311840.1"/>
    <property type="molecule type" value="Genomic_DNA"/>
</dbReference>
<protein>
    <submittedName>
        <fullName evidence="1">Uncharacterized protein</fullName>
    </submittedName>
</protein>
<reference evidence="1 2" key="1">
    <citation type="submission" date="2024-03" db="EMBL/GenBank/DDBJ databases">
        <authorList>
            <person name="Gkanogiannis A."/>
            <person name="Becerra Lopez-Lavalle L."/>
        </authorList>
    </citation>
    <scope>NUCLEOTIDE SEQUENCE [LARGE SCALE GENOMIC DNA]</scope>
</reference>
<accession>A0ABP0XYP4</accession>
<evidence type="ECO:0000313" key="1">
    <source>
        <dbReference type="EMBL" id="CAK9311840.1"/>
    </source>
</evidence>
<organism evidence="1 2">
    <name type="scientific">Citrullus colocynthis</name>
    <name type="common">colocynth</name>
    <dbReference type="NCBI Taxonomy" id="252529"/>
    <lineage>
        <taxon>Eukaryota</taxon>
        <taxon>Viridiplantae</taxon>
        <taxon>Streptophyta</taxon>
        <taxon>Embryophyta</taxon>
        <taxon>Tracheophyta</taxon>
        <taxon>Spermatophyta</taxon>
        <taxon>Magnoliopsida</taxon>
        <taxon>eudicotyledons</taxon>
        <taxon>Gunneridae</taxon>
        <taxon>Pentapetalae</taxon>
        <taxon>rosids</taxon>
        <taxon>fabids</taxon>
        <taxon>Cucurbitales</taxon>
        <taxon>Cucurbitaceae</taxon>
        <taxon>Benincaseae</taxon>
        <taxon>Citrullus</taxon>
    </lineage>
</organism>